<protein>
    <submittedName>
        <fullName evidence="1">Putative XPG/Rad2 endonuclease</fullName>
    </submittedName>
</protein>
<keyword evidence="1" id="KW-0255">Endonuclease</keyword>
<sequence>MCNLSIKLSFVGLKLLRHTSLYFAEHTTLFLSVLLVVRVVLKLQKGNQMPEDYPRSFREAAAVFQHAQVYDSDKKIIKHMRPIPQELVESLDGELDFIGSYFFVIYFLLLSG</sequence>
<name>A0A2P6SE29_ROSCH</name>
<dbReference type="GO" id="GO:0004519">
    <property type="term" value="F:endonuclease activity"/>
    <property type="evidence" value="ECO:0007669"/>
    <property type="project" value="UniProtKB-KW"/>
</dbReference>
<dbReference type="Gramene" id="PRQ56930">
    <property type="protein sequence ID" value="PRQ56930"/>
    <property type="gene ID" value="RchiOBHm_Chr1g0342681"/>
</dbReference>
<accession>A0A2P6SE29</accession>
<reference evidence="1 2" key="1">
    <citation type="journal article" date="2018" name="Nat. Genet.">
        <title>The Rosa genome provides new insights in the design of modern roses.</title>
        <authorList>
            <person name="Bendahmane M."/>
        </authorList>
    </citation>
    <scope>NUCLEOTIDE SEQUENCE [LARGE SCALE GENOMIC DNA]</scope>
    <source>
        <strain evidence="2">cv. Old Blush</strain>
    </source>
</reference>
<dbReference type="EMBL" id="PDCK01000039">
    <property type="protein sequence ID" value="PRQ56930.1"/>
    <property type="molecule type" value="Genomic_DNA"/>
</dbReference>
<keyword evidence="2" id="KW-1185">Reference proteome</keyword>
<dbReference type="Proteomes" id="UP000238479">
    <property type="component" value="Chromosome 1"/>
</dbReference>
<dbReference type="AlphaFoldDB" id="A0A2P6SE29"/>
<organism evidence="1 2">
    <name type="scientific">Rosa chinensis</name>
    <name type="common">China rose</name>
    <dbReference type="NCBI Taxonomy" id="74649"/>
    <lineage>
        <taxon>Eukaryota</taxon>
        <taxon>Viridiplantae</taxon>
        <taxon>Streptophyta</taxon>
        <taxon>Embryophyta</taxon>
        <taxon>Tracheophyta</taxon>
        <taxon>Spermatophyta</taxon>
        <taxon>Magnoliopsida</taxon>
        <taxon>eudicotyledons</taxon>
        <taxon>Gunneridae</taxon>
        <taxon>Pentapetalae</taxon>
        <taxon>rosids</taxon>
        <taxon>fabids</taxon>
        <taxon>Rosales</taxon>
        <taxon>Rosaceae</taxon>
        <taxon>Rosoideae</taxon>
        <taxon>Rosoideae incertae sedis</taxon>
        <taxon>Rosa</taxon>
    </lineage>
</organism>
<gene>
    <name evidence="1" type="ORF">RchiOBHm_Chr1g0342681</name>
</gene>
<proteinExistence type="predicted"/>
<comment type="caution">
    <text evidence="1">The sequence shown here is derived from an EMBL/GenBank/DDBJ whole genome shotgun (WGS) entry which is preliminary data.</text>
</comment>
<evidence type="ECO:0000313" key="1">
    <source>
        <dbReference type="EMBL" id="PRQ56930.1"/>
    </source>
</evidence>
<keyword evidence="1" id="KW-0540">Nuclease</keyword>
<dbReference type="STRING" id="74649.A0A2P6SE29"/>
<evidence type="ECO:0000313" key="2">
    <source>
        <dbReference type="Proteomes" id="UP000238479"/>
    </source>
</evidence>
<keyword evidence="1" id="KW-0378">Hydrolase</keyword>